<comment type="caution">
    <text evidence="1">The sequence shown here is derived from an EMBL/GenBank/DDBJ whole genome shotgun (WGS) entry which is preliminary data.</text>
</comment>
<protein>
    <submittedName>
        <fullName evidence="1">Uncharacterized protein</fullName>
    </submittedName>
</protein>
<dbReference type="InterPro" id="IPR004252">
    <property type="entry name" value="Probable_transposase_24"/>
</dbReference>
<proteinExistence type="predicted"/>
<name>A0A6D2IBV4_9BRAS</name>
<dbReference type="AlphaFoldDB" id="A0A6D2IBV4"/>
<reference evidence="1" key="1">
    <citation type="submission" date="2020-01" db="EMBL/GenBank/DDBJ databases">
        <authorList>
            <person name="Mishra B."/>
        </authorList>
    </citation>
    <scope>NUCLEOTIDE SEQUENCE [LARGE SCALE GENOMIC DNA]</scope>
</reference>
<dbReference type="EMBL" id="CACVBM020001032">
    <property type="protein sequence ID" value="CAA7025719.1"/>
    <property type="molecule type" value="Genomic_DNA"/>
</dbReference>
<dbReference type="OrthoDB" id="1112268at2759"/>
<sequence>MLEYWDTANAVRKSKTCNEARNSDSAGYGKPRHTCESKGFLKIEFEMTEENNSVKPSIIALIKRTHTKANGTFVDKYAEEICEEVYSLAAQMSPATSDDEYDSGDDSTVSTPWPIMLNKAFYKRVPVRKGNRFGLGSIHHHEQVQHQHQEPPNNSLTSNHHLSLVHNNQWRIELVQ</sequence>
<organism evidence="1 2">
    <name type="scientific">Microthlaspi erraticum</name>
    <dbReference type="NCBI Taxonomy" id="1685480"/>
    <lineage>
        <taxon>Eukaryota</taxon>
        <taxon>Viridiplantae</taxon>
        <taxon>Streptophyta</taxon>
        <taxon>Embryophyta</taxon>
        <taxon>Tracheophyta</taxon>
        <taxon>Spermatophyta</taxon>
        <taxon>Magnoliopsida</taxon>
        <taxon>eudicotyledons</taxon>
        <taxon>Gunneridae</taxon>
        <taxon>Pentapetalae</taxon>
        <taxon>rosids</taxon>
        <taxon>malvids</taxon>
        <taxon>Brassicales</taxon>
        <taxon>Brassicaceae</taxon>
        <taxon>Coluteocarpeae</taxon>
        <taxon>Microthlaspi</taxon>
    </lineage>
</organism>
<dbReference type="Pfam" id="PF03004">
    <property type="entry name" value="Transposase_24"/>
    <property type="match status" value="1"/>
</dbReference>
<evidence type="ECO:0000313" key="1">
    <source>
        <dbReference type="EMBL" id="CAA7025719.1"/>
    </source>
</evidence>
<gene>
    <name evidence="1" type="ORF">MERR_LOCUS12954</name>
</gene>
<evidence type="ECO:0000313" key="2">
    <source>
        <dbReference type="Proteomes" id="UP000467841"/>
    </source>
</evidence>
<dbReference type="Proteomes" id="UP000467841">
    <property type="component" value="Unassembled WGS sequence"/>
</dbReference>
<keyword evidence="2" id="KW-1185">Reference proteome</keyword>
<accession>A0A6D2IBV4</accession>